<evidence type="ECO:0000256" key="1">
    <source>
        <dbReference type="ARBA" id="ARBA00005614"/>
    </source>
</evidence>
<evidence type="ECO:0000256" key="2">
    <source>
        <dbReference type="ARBA" id="ARBA00012150"/>
    </source>
</evidence>
<protein>
    <recommendedName>
        <fullName evidence="3 5">acylphosphatase</fullName>
        <ecNumber evidence="2 5">3.6.1.7</ecNumber>
    </recommendedName>
</protein>
<organism evidence="9 10">
    <name type="scientific">Alloiococcus otitis ATCC 51267</name>
    <dbReference type="NCBI Taxonomy" id="883081"/>
    <lineage>
        <taxon>Bacteria</taxon>
        <taxon>Bacillati</taxon>
        <taxon>Bacillota</taxon>
        <taxon>Bacilli</taxon>
        <taxon>Lactobacillales</taxon>
        <taxon>Carnobacteriaceae</taxon>
        <taxon>Alloiococcus</taxon>
    </lineage>
</organism>
<dbReference type="PROSITE" id="PS51160">
    <property type="entry name" value="ACYLPHOSPHATASE_3"/>
    <property type="match status" value="1"/>
</dbReference>
<dbReference type="SUPFAM" id="SSF54975">
    <property type="entry name" value="Acylphosphatase/BLUF domain-like"/>
    <property type="match status" value="1"/>
</dbReference>
<dbReference type="STRING" id="883081.HMPREF9698_01266"/>
<comment type="similarity">
    <text evidence="1 6">Belongs to the acylphosphatase family.</text>
</comment>
<dbReference type="EC" id="3.6.1.7" evidence="2 5"/>
<evidence type="ECO:0000256" key="4">
    <source>
        <dbReference type="ARBA" id="ARBA00047645"/>
    </source>
</evidence>
<dbReference type="GO" id="GO:0003998">
    <property type="term" value="F:acylphosphatase activity"/>
    <property type="evidence" value="ECO:0007669"/>
    <property type="project" value="UniProtKB-EC"/>
</dbReference>
<gene>
    <name evidence="9" type="ORF">HMPREF9698_01266</name>
</gene>
<dbReference type="InterPro" id="IPR017968">
    <property type="entry name" value="Acylphosphatase_CS"/>
</dbReference>
<feature type="region of interest" description="Disordered" evidence="7">
    <location>
        <begin position="9"/>
        <end position="30"/>
    </location>
</feature>
<evidence type="ECO:0000256" key="3">
    <source>
        <dbReference type="ARBA" id="ARBA00015991"/>
    </source>
</evidence>
<dbReference type="RefSeq" id="WP_003778878.1">
    <property type="nucleotide sequence ID" value="NZ_JH992961.1"/>
</dbReference>
<sequence length="123" mass="13498">MSSILDNFFDKGKNRKSNGQVSYLNDRPSGDGQVKITAQITGQVQGVGFRFSTQQAAQELGVGGLVRNESDGNVYVEANADPETMDEFIERLRLGPSPAAQVDRVEVTYAPDLKERDKFTQAN</sequence>
<evidence type="ECO:0000256" key="6">
    <source>
        <dbReference type="RuleBase" id="RU004168"/>
    </source>
</evidence>
<dbReference type="InterPro" id="IPR020456">
    <property type="entry name" value="Acylphosphatase"/>
</dbReference>
<dbReference type="Gene3D" id="3.30.70.100">
    <property type="match status" value="1"/>
</dbReference>
<dbReference type="Proteomes" id="UP000009875">
    <property type="component" value="Unassembled WGS sequence"/>
</dbReference>
<comment type="caution">
    <text evidence="9">The sequence shown here is derived from an EMBL/GenBank/DDBJ whole genome shotgun (WGS) entry which is preliminary data.</text>
</comment>
<accession>K9EV33</accession>
<evidence type="ECO:0000256" key="7">
    <source>
        <dbReference type="SAM" id="MobiDB-lite"/>
    </source>
</evidence>
<keyword evidence="5" id="KW-0378">Hydrolase</keyword>
<proteinExistence type="inferred from homology"/>
<dbReference type="InterPro" id="IPR036046">
    <property type="entry name" value="Acylphosphatase-like_dom_sf"/>
</dbReference>
<evidence type="ECO:0000313" key="10">
    <source>
        <dbReference type="Proteomes" id="UP000009875"/>
    </source>
</evidence>
<dbReference type="OrthoDB" id="9808093at2"/>
<evidence type="ECO:0000313" key="9">
    <source>
        <dbReference type="EMBL" id="EKU93070.1"/>
    </source>
</evidence>
<name>K9EV33_9LACT</name>
<evidence type="ECO:0000259" key="8">
    <source>
        <dbReference type="PROSITE" id="PS51160"/>
    </source>
</evidence>
<dbReference type="PANTHER" id="PTHR47268">
    <property type="entry name" value="ACYLPHOSPHATASE"/>
    <property type="match status" value="1"/>
</dbReference>
<dbReference type="AlphaFoldDB" id="K9EV33"/>
<evidence type="ECO:0000256" key="5">
    <source>
        <dbReference type="PROSITE-ProRule" id="PRU00520"/>
    </source>
</evidence>
<dbReference type="eggNOG" id="COG1254">
    <property type="taxonomic scope" value="Bacteria"/>
</dbReference>
<dbReference type="Pfam" id="PF00708">
    <property type="entry name" value="Acylphosphatase"/>
    <property type="match status" value="1"/>
</dbReference>
<dbReference type="EMBL" id="AGXA01000027">
    <property type="protein sequence ID" value="EKU93070.1"/>
    <property type="molecule type" value="Genomic_DNA"/>
</dbReference>
<feature type="domain" description="Acylphosphatase-like" evidence="8">
    <location>
        <begin position="35"/>
        <end position="123"/>
    </location>
</feature>
<comment type="catalytic activity">
    <reaction evidence="4 5">
        <text>an acyl phosphate + H2O = a carboxylate + phosphate + H(+)</text>
        <dbReference type="Rhea" id="RHEA:14965"/>
        <dbReference type="ChEBI" id="CHEBI:15377"/>
        <dbReference type="ChEBI" id="CHEBI:15378"/>
        <dbReference type="ChEBI" id="CHEBI:29067"/>
        <dbReference type="ChEBI" id="CHEBI:43474"/>
        <dbReference type="ChEBI" id="CHEBI:59918"/>
        <dbReference type="EC" id="3.6.1.7"/>
    </reaction>
</comment>
<dbReference type="InterPro" id="IPR001792">
    <property type="entry name" value="Acylphosphatase-like_dom"/>
</dbReference>
<feature type="active site" evidence="5">
    <location>
        <position position="50"/>
    </location>
</feature>
<keyword evidence="10" id="KW-1185">Reference proteome</keyword>
<dbReference type="HOGENOM" id="CLU_141932_2_1_9"/>
<dbReference type="PROSITE" id="PS00150">
    <property type="entry name" value="ACYLPHOSPHATASE_1"/>
    <property type="match status" value="1"/>
</dbReference>
<feature type="active site" evidence="5">
    <location>
        <position position="68"/>
    </location>
</feature>
<dbReference type="PANTHER" id="PTHR47268:SF4">
    <property type="entry name" value="ACYLPHOSPHATASE"/>
    <property type="match status" value="1"/>
</dbReference>
<reference evidence="9 10" key="1">
    <citation type="submission" date="2012-09" db="EMBL/GenBank/DDBJ databases">
        <title>The Genome Sequence of Alloiococcus otitis ATCC 51267.</title>
        <authorList>
            <consortium name="The Broad Institute Genome Sequencing Platform"/>
            <person name="Earl A."/>
            <person name="Ward D."/>
            <person name="Feldgarden M."/>
            <person name="Gevers D."/>
            <person name="Huys G."/>
            <person name="Walker B."/>
            <person name="Young S.K."/>
            <person name="Zeng Q."/>
            <person name="Gargeya S."/>
            <person name="Fitzgerald M."/>
            <person name="Haas B."/>
            <person name="Abouelleil A."/>
            <person name="Alvarado L."/>
            <person name="Arachchi H.M."/>
            <person name="Berlin A.M."/>
            <person name="Chapman S.B."/>
            <person name="Goldberg J."/>
            <person name="Griggs A."/>
            <person name="Gujja S."/>
            <person name="Hansen M."/>
            <person name="Howarth C."/>
            <person name="Imamovic A."/>
            <person name="Larimer J."/>
            <person name="McCowen C."/>
            <person name="Montmayeur A."/>
            <person name="Murphy C."/>
            <person name="Neiman D."/>
            <person name="Pearson M."/>
            <person name="Priest M."/>
            <person name="Roberts A."/>
            <person name="Saif S."/>
            <person name="Shea T."/>
            <person name="Sisk P."/>
            <person name="Sykes S."/>
            <person name="Wortman J."/>
            <person name="Nusbaum C."/>
            <person name="Birren B."/>
        </authorList>
    </citation>
    <scope>NUCLEOTIDE SEQUENCE [LARGE SCALE GENOMIC DNA]</scope>
    <source>
        <strain evidence="9 10">ATCC 51267</strain>
    </source>
</reference>